<dbReference type="AlphaFoldDB" id="A0A811Q6B3"/>
<dbReference type="Gene3D" id="2.60.200.20">
    <property type="match status" value="1"/>
</dbReference>
<gene>
    <name evidence="3" type="ORF">NCGR_LOCUS36416</name>
</gene>
<keyword evidence="4" id="KW-1185">Reference proteome</keyword>
<accession>A0A811Q6B3</accession>
<feature type="compositionally biased region" description="Low complexity" evidence="1">
    <location>
        <begin position="7"/>
        <end position="25"/>
    </location>
</feature>
<reference evidence="3" key="1">
    <citation type="submission" date="2020-10" db="EMBL/GenBank/DDBJ databases">
        <authorList>
            <person name="Han B."/>
            <person name="Lu T."/>
            <person name="Zhao Q."/>
            <person name="Huang X."/>
            <person name="Zhao Y."/>
        </authorList>
    </citation>
    <scope>NUCLEOTIDE SEQUENCE</scope>
</reference>
<dbReference type="OrthoDB" id="1728585at2759"/>
<proteinExistence type="predicted"/>
<comment type="caution">
    <text evidence="3">The sequence shown here is derived from an EMBL/GenBank/DDBJ whole genome shotgun (WGS) entry which is preliminary data.</text>
</comment>
<evidence type="ECO:0000313" key="3">
    <source>
        <dbReference type="EMBL" id="CAD6252769.1"/>
    </source>
</evidence>
<sequence>MVETRRSSAAAAAGKRPSPSPSSSSVPPPKRPKAESPGSLTASALGRAEEDSVAGAAPARSTGSPEDVAAVAQKDQGADKPSSAVAESSKRRKEREQQQPAAPWAKLLSQCSQTPHHPISVAQFSVGQSKSCNLWLKDQPVSKVLCKLQRLEQGGPCELEVLGKKGMVQLNGRSISPGTKVPLTGGDEVIFSSCGKHAYVSFYHFRFIQSYIFSSVTSLSS</sequence>
<evidence type="ECO:0000259" key="2">
    <source>
        <dbReference type="Pfam" id="PF00498"/>
    </source>
</evidence>
<protein>
    <recommendedName>
        <fullName evidence="2">FHA domain-containing protein</fullName>
    </recommendedName>
</protein>
<dbReference type="SUPFAM" id="SSF49879">
    <property type="entry name" value="SMAD/FHA domain"/>
    <property type="match status" value="1"/>
</dbReference>
<evidence type="ECO:0000313" key="4">
    <source>
        <dbReference type="Proteomes" id="UP000604825"/>
    </source>
</evidence>
<dbReference type="InterPro" id="IPR000253">
    <property type="entry name" value="FHA_dom"/>
</dbReference>
<dbReference type="InterPro" id="IPR008984">
    <property type="entry name" value="SMAD_FHA_dom_sf"/>
</dbReference>
<feature type="region of interest" description="Disordered" evidence="1">
    <location>
        <begin position="1"/>
        <end position="104"/>
    </location>
</feature>
<organism evidence="3 4">
    <name type="scientific">Miscanthus lutarioriparius</name>
    <dbReference type="NCBI Taxonomy" id="422564"/>
    <lineage>
        <taxon>Eukaryota</taxon>
        <taxon>Viridiplantae</taxon>
        <taxon>Streptophyta</taxon>
        <taxon>Embryophyta</taxon>
        <taxon>Tracheophyta</taxon>
        <taxon>Spermatophyta</taxon>
        <taxon>Magnoliopsida</taxon>
        <taxon>Liliopsida</taxon>
        <taxon>Poales</taxon>
        <taxon>Poaceae</taxon>
        <taxon>PACMAD clade</taxon>
        <taxon>Panicoideae</taxon>
        <taxon>Andropogonodae</taxon>
        <taxon>Andropogoneae</taxon>
        <taxon>Saccharinae</taxon>
        <taxon>Miscanthus</taxon>
    </lineage>
</organism>
<feature type="domain" description="FHA" evidence="2">
    <location>
        <begin position="125"/>
        <end position="191"/>
    </location>
</feature>
<dbReference type="Pfam" id="PF00498">
    <property type="entry name" value="FHA"/>
    <property type="match status" value="1"/>
</dbReference>
<name>A0A811Q6B3_9POAL</name>
<dbReference type="Proteomes" id="UP000604825">
    <property type="component" value="Unassembled WGS sequence"/>
</dbReference>
<dbReference type="EMBL" id="CAJGYO010000009">
    <property type="protein sequence ID" value="CAD6252769.1"/>
    <property type="molecule type" value="Genomic_DNA"/>
</dbReference>
<evidence type="ECO:0000256" key="1">
    <source>
        <dbReference type="SAM" id="MobiDB-lite"/>
    </source>
</evidence>